<protein>
    <recommendedName>
        <fullName evidence="10">Nucleolar protein 12</fullName>
    </recommendedName>
</protein>
<dbReference type="EMBL" id="JAATIQ010000029">
    <property type="protein sequence ID" value="KAF4397951.1"/>
    <property type="molecule type" value="Genomic_DNA"/>
</dbReference>
<comment type="caution">
    <text evidence="6">The sequence shown here is derived from an EMBL/GenBank/DDBJ whole genome shotgun (WGS) entry which is preliminary data.</text>
</comment>
<evidence type="ECO:0000256" key="5">
    <source>
        <dbReference type="SAM" id="MobiDB-lite"/>
    </source>
</evidence>
<accession>A0A7J6GVG9</accession>
<evidence type="ECO:0000256" key="1">
    <source>
        <dbReference type="ARBA" id="ARBA00004604"/>
    </source>
</evidence>
<comment type="similarity">
    <text evidence="2">Belongs to the RRP17 family.</text>
</comment>
<dbReference type="Proteomes" id="UP000525078">
    <property type="component" value="Unassembled WGS sequence"/>
</dbReference>
<dbReference type="Pfam" id="PF09805">
    <property type="entry name" value="Nop25"/>
    <property type="match status" value="1"/>
</dbReference>
<keyword evidence="9" id="KW-1185">Reference proteome</keyword>
<name>A0A7J6GVG9_CANSA</name>
<reference evidence="8 9" key="1">
    <citation type="journal article" date="2020" name="bioRxiv">
        <title>Sequence and annotation of 42 cannabis genomes reveals extensive copy number variation in cannabinoid synthesis and pathogen resistance genes.</title>
        <authorList>
            <person name="Mckernan K.J."/>
            <person name="Helbert Y."/>
            <person name="Kane L.T."/>
            <person name="Ebling H."/>
            <person name="Zhang L."/>
            <person name="Liu B."/>
            <person name="Eaton Z."/>
            <person name="Mclaughlin S."/>
            <person name="Kingan S."/>
            <person name="Baybayan P."/>
            <person name="Concepcion G."/>
            <person name="Jordan M."/>
            <person name="Riva A."/>
            <person name="Barbazuk W."/>
            <person name="Harkins T."/>
        </authorList>
    </citation>
    <scope>NUCLEOTIDE SEQUENCE [LARGE SCALE GENOMIC DNA]</scope>
    <source>
        <strain evidence="8 9">cv. Jamaican Lion 4</strain>
        <strain evidence="7">Father</strain>
        <strain evidence="6">Mother</strain>
        <tissue evidence="6">Leaf</tissue>
    </source>
</reference>
<feature type="region of interest" description="Disordered" evidence="5">
    <location>
        <begin position="77"/>
        <end position="116"/>
    </location>
</feature>
<dbReference type="InterPro" id="IPR019186">
    <property type="entry name" value="Nucleolar_protein_12"/>
</dbReference>
<evidence type="ECO:0000256" key="3">
    <source>
        <dbReference type="ARBA" id="ARBA00023054"/>
    </source>
</evidence>
<feature type="compositionally biased region" description="Acidic residues" evidence="5">
    <location>
        <begin position="102"/>
        <end position="113"/>
    </location>
</feature>
<feature type="region of interest" description="Disordered" evidence="5">
    <location>
        <begin position="222"/>
        <end position="274"/>
    </location>
</feature>
<dbReference type="GO" id="GO:0005730">
    <property type="term" value="C:nucleolus"/>
    <property type="evidence" value="ECO:0007669"/>
    <property type="project" value="UniProtKB-SubCell"/>
</dbReference>
<feature type="compositionally biased region" description="Basic residues" evidence="5">
    <location>
        <begin position="241"/>
        <end position="254"/>
    </location>
</feature>
<evidence type="ECO:0000256" key="4">
    <source>
        <dbReference type="ARBA" id="ARBA00023242"/>
    </source>
</evidence>
<keyword evidence="3" id="KW-0175">Coiled coil</keyword>
<evidence type="ECO:0000256" key="2">
    <source>
        <dbReference type="ARBA" id="ARBA00007175"/>
    </source>
</evidence>
<feature type="compositionally biased region" description="Basic residues" evidence="5">
    <location>
        <begin position="262"/>
        <end position="274"/>
    </location>
</feature>
<dbReference type="EMBL" id="JAATIP010000041">
    <property type="protein sequence ID" value="KAF4386905.1"/>
    <property type="molecule type" value="Genomic_DNA"/>
</dbReference>
<feature type="region of interest" description="Disordered" evidence="5">
    <location>
        <begin position="53"/>
        <end position="72"/>
    </location>
</feature>
<dbReference type="Proteomes" id="UP000583929">
    <property type="component" value="Unassembled WGS sequence"/>
</dbReference>
<sequence>MGKEVERQQIPAVSSRNLHIKKRVLKNKALAISFDEKDLRNYVTGFQKRKKKRRKVALQQQGEALRRKRIEARKKRKLERDFVSSGGAPPVTDSVPDGCSELNEEEEEEEDSEPVPSVSVPVYHVDMLAGSDQGPKLFLDITFSENSFTKIETSTIRLKENVGSLSLRIISCIHVTKLWIWKQVESCRTTIYDNGDLQVSVTTSEITREDDDIVPRERRERPFVQPIAANQKLKVPVAPKKPMKRVVRHKPKTKSKSEKRGNKSKGSKRSKNGR</sequence>
<evidence type="ECO:0000313" key="7">
    <source>
        <dbReference type="EMBL" id="KAF4397951.1"/>
    </source>
</evidence>
<proteinExistence type="inferred from homology"/>
<organism evidence="6 8">
    <name type="scientific">Cannabis sativa</name>
    <name type="common">Hemp</name>
    <name type="synonym">Marijuana</name>
    <dbReference type="NCBI Taxonomy" id="3483"/>
    <lineage>
        <taxon>Eukaryota</taxon>
        <taxon>Viridiplantae</taxon>
        <taxon>Streptophyta</taxon>
        <taxon>Embryophyta</taxon>
        <taxon>Tracheophyta</taxon>
        <taxon>Spermatophyta</taxon>
        <taxon>Magnoliopsida</taxon>
        <taxon>eudicotyledons</taxon>
        <taxon>Gunneridae</taxon>
        <taxon>Pentapetalae</taxon>
        <taxon>rosids</taxon>
        <taxon>fabids</taxon>
        <taxon>Rosales</taxon>
        <taxon>Cannabaceae</taxon>
        <taxon>Cannabis</taxon>
    </lineage>
</organism>
<evidence type="ECO:0000313" key="8">
    <source>
        <dbReference type="Proteomes" id="UP000525078"/>
    </source>
</evidence>
<evidence type="ECO:0000313" key="9">
    <source>
        <dbReference type="Proteomes" id="UP000583929"/>
    </source>
</evidence>
<dbReference type="GO" id="GO:0019843">
    <property type="term" value="F:rRNA binding"/>
    <property type="evidence" value="ECO:0007669"/>
    <property type="project" value="TreeGrafter"/>
</dbReference>
<dbReference type="PANTHER" id="PTHR14577">
    <property type="entry name" value="NUCLEOLAR PROTEIN 12"/>
    <property type="match status" value="1"/>
</dbReference>
<gene>
    <name evidence="6" type="ORF">F8388_006860</name>
    <name evidence="7" type="ORF">G4B88_019672</name>
</gene>
<evidence type="ECO:0000313" key="6">
    <source>
        <dbReference type="EMBL" id="KAF4386905.1"/>
    </source>
</evidence>
<evidence type="ECO:0008006" key="10">
    <source>
        <dbReference type="Google" id="ProtNLM"/>
    </source>
</evidence>
<dbReference type="PANTHER" id="PTHR14577:SF0">
    <property type="entry name" value="NUCLEOLAR PROTEIN 12"/>
    <property type="match status" value="1"/>
</dbReference>
<dbReference type="AlphaFoldDB" id="A0A7J6GVG9"/>
<comment type="subcellular location">
    <subcellularLocation>
        <location evidence="1">Nucleus</location>
        <location evidence="1">Nucleolus</location>
    </subcellularLocation>
</comment>
<keyword evidence="4" id="KW-0539">Nucleus</keyword>